<evidence type="ECO:0000313" key="2">
    <source>
        <dbReference type="Proteomes" id="UP000321638"/>
    </source>
</evidence>
<dbReference type="Pfam" id="PF13692">
    <property type="entry name" value="Glyco_trans_1_4"/>
    <property type="match status" value="1"/>
</dbReference>
<proteinExistence type="predicted"/>
<dbReference type="Proteomes" id="UP000321638">
    <property type="component" value="Unassembled WGS sequence"/>
</dbReference>
<dbReference type="OrthoDB" id="5443996at2"/>
<comment type="caution">
    <text evidence="1">The sequence shown here is derived from an EMBL/GenBank/DDBJ whole genome shotgun (WGS) entry which is preliminary data.</text>
</comment>
<gene>
    <name evidence="1" type="ORF">FHP25_28700</name>
</gene>
<keyword evidence="2" id="KW-1185">Reference proteome</keyword>
<dbReference type="EMBL" id="VDUZ01000040">
    <property type="protein sequence ID" value="TXL71677.1"/>
    <property type="molecule type" value="Genomic_DNA"/>
</dbReference>
<dbReference type="CDD" id="cd03801">
    <property type="entry name" value="GT4_PimA-like"/>
    <property type="match status" value="1"/>
</dbReference>
<keyword evidence="1" id="KW-0808">Transferase</keyword>
<dbReference type="PANTHER" id="PTHR45947">
    <property type="entry name" value="SULFOQUINOVOSYL TRANSFERASE SQD2"/>
    <property type="match status" value="1"/>
</dbReference>
<organism evidence="1 2">
    <name type="scientific">Vineibacter terrae</name>
    <dbReference type="NCBI Taxonomy" id="2586908"/>
    <lineage>
        <taxon>Bacteria</taxon>
        <taxon>Pseudomonadati</taxon>
        <taxon>Pseudomonadota</taxon>
        <taxon>Alphaproteobacteria</taxon>
        <taxon>Hyphomicrobiales</taxon>
        <taxon>Vineibacter</taxon>
    </lineage>
</organism>
<dbReference type="GO" id="GO:0016758">
    <property type="term" value="F:hexosyltransferase activity"/>
    <property type="evidence" value="ECO:0007669"/>
    <property type="project" value="TreeGrafter"/>
</dbReference>
<dbReference type="SUPFAM" id="SSF53756">
    <property type="entry name" value="UDP-Glycosyltransferase/glycogen phosphorylase"/>
    <property type="match status" value="1"/>
</dbReference>
<dbReference type="InterPro" id="IPR050194">
    <property type="entry name" value="Glycosyltransferase_grp1"/>
</dbReference>
<dbReference type="PANTHER" id="PTHR45947:SF3">
    <property type="entry name" value="SULFOQUINOVOSYL TRANSFERASE SQD2"/>
    <property type="match status" value="1"/>
</dbReference>
<reference evidence="1 2" key="1">
    <citation type="submission" date="2019-06" db="EMBL/GenBank/DDBJ databases">
        <title>New taxonomy in bacterial strain CC-CFT640, isolated from vineyard.</title>
        <authorList>
            <person name="Lin S.-Y."/>
            <person name="Tsai C.-F."/>
            <person name="Young C.-C."/>
        </authorList>
    </citation>
    <scope>NUCLEOTIDE SEQUENCE [LARGE SCALE GENOMIC DNA]</scope>
    <source>
        <strain evidence="1 2">CC-CFT640</strain>
    </source>
</reference>
<name>A0A5C8PDT0_9HYPH</name>
<accession>A0A5C8PDT0</accession>
<dbReference type="AlphaFoldDB" id="A0A5C8PDT0"/>
<evidence type="ECO:0000313" key="1">
    <source>
        <dbReference type="EMBL" id="TXL71677.1"/>
    </source>
</evidence>
<sequence>MLRLAFHTPLKPLDHPTPSGDRAMGRALVALLRRLGHAVQPLDAYCAGSGLPPMAPQSLPVLQAAAQQRAAALIAQWSALAAHDPMRPTAWFTYHAWYKRPDWLGPAVAAALGIPYVIAEASYAPKRAGGPWDLGHRATEAAVRAADLILTLNPDDGPCLLPLLAALEIMTIVPPFLDTAPFCSDAAARASAGAALRQRFGWPASAPVLITVAMMRPPDKLASYRVLADAMAAVVDRDWRLLLVGDGPARAEVERLFAPLGDRVAFAGSQAGEALPALYAGADLYAWPAVNEAYGISLLEAQAAGLPVVAGRTRGVPAVVADGETGLLTPLGDAAAFAACLRVLLDDPARHAAMGRAAVARIARDHDLDAAARVIGGALDAMQARRAAACETAP</sequence>
<dbReference type="Gene3D" id="3.40.50.2000">
    <property type="entry name" value="Glycogen Phosphorylase B"/>
    <property type="match status" value="2"/>
</dbReference>
<protein>
    <submittedName>
        <fullName evidence="1">Glycosyltransferase family 4 protein</fullName>
    </submittedName>
</protein>
<dbReference type="RefSeq" id="WP_147850436.1">
    <property type="nucleotide sequence ID" value="NZ_VDUZ01000040.1"/>
</dbReference>